<evidence type="ECO:0000256" key="10">
    <source>
        <dbReference type="ARBA" id="ARBA00023015"/>
    </source>
</evidence>
<dbReference type="Proteomes" id="UP000183832">
    <property type="component" value="Unassembled WGS sequence"/>
</dbReference>
<dbReference type="InterPro" id="IPR036899">
    <property type="entry name" value="Ribosomal_uL13_sf"/>
</dbReference>
<dbReference type="GO" id="GO:0005634">
    <property type="term" value="C:nucleus"/>
    <property type="evidence" value="ECO:0007669"/>
    <property type="project" value="UniProtKB-SubCell"/>
</dbReference>
<keyword evidence="5 23" id="KW-0479">Metal-binding</keyword>
<feature type="DNA-binding region" description="Homeobox" evidence="22">
    <location>
        <begin position="973"/>
        <end position="1032"/>
    </location>
</feature>
<dbReference type="InterPro" id="IPR017970">
    <property type="entry name" value="Homeobox_CS"/>
</dbReference>
<dbReference type="PROSITE" id="PS50023">
    <property type="entry name" value="LIM_DOMAIN_2"/>
    <property type="match status" value="4"/>
</dbReference>
<evidence type="ECO:0000313" key="28">
    <source>
        <dbReference type="EMBL" id="CRL00811.1"/>
    </source>
</evidence>
<feature type="domain" description="Homeobox" evidence="27">
    <location>
        <begin position="510"/>
        <end position="570"/>
    </location>
</feature>
<keyword evidence="6" id="KW-0677">Repeat</keyword>
<organism evidence="28 29">
    <name type="scientific">Clunio marinus</name>
    <dbReference type="NCBI Taxonomy" id="568069"/>
    <lineage>
        <taxon>Eukaryota</taxon>
        <taxon>Metazoa</taxon>
        <taxon>Ecdysozoa</taxon>
        <taxon>Arthropoda</taxon>
        <taxon>Hexapoda</taxon>
        <taxon>Insecta</taxon>
        <taxon>Pterygota</taxon>
        <taxon>Neoptera</taxon>
        <taxon>Endopterygota</taxon>
        <taxon>Diptera</taxon>
        <taxon>Nematocera</taxon>
        <taxon>Chironomoidea</taxon>
        <taxon>Chironomidae</taxon>
        <taxon>Clunio</taxon>
    </lineage>
</organism>
<evidence type="ECO:0000259" key="26">
    <source>
        <dbReference type="PROSITE" id="PS50023"/>
    </source>
</evidence>
<evidence type="ECO:0000256" key="21">
    <source>
        <dbReference type="ARBA" id="ARBA00075605"/>
    </source>
</evidence>
<dbReference type="SUPFAM" id="SSF57716">
    <property type="entry name" value="Glucocorticoid receptor-like (DNA-binding domain)"/>
    <property type="match status" value="3"/>
</dbReference>
<keyword evidence="11 23" id="KW-0440">LIM domain</keyword>
<dbReference type="GO" id="GO:0046872">
    <property type="term" value="F:metal ion binding"/>
    <property type="evidence" value="ECO:0007669"/>
    <property type="project" value="UniProtKB-KW"/>
</dbReference>
<dbReference type="GO" id="GO:0000981">
    <property type="term" value="F:DNA-binding transcription factor activity, RNA polymerase II-specific"/>
    <property type="evidence" value="ECO:0007669"/>
    <property type="project" value="InterPro"/>
</dbReference>
<feature type="compositionally biased region" description="Basic and acidic residues" evidence="25">
    <location>
        <begin position="663"/>
        <end position="676"/>
    </location>
</feature>
<comment type="similarity">
    <text evidence="3">Belongs to the universal ribosomal protein uL13 family.</text>
</comment>
<evidence type="ECO:0000256" key="4">
    <source>
        <dbReference type="ARBA" id="ARBA00022473"/>
    </source>
</evidence>
<dbReference type="FunFam" id="3.90.1180.10:FF:000030">
    <property type="entry name" value="39S ribosomal protein L13, mitochondrial"/>
    <property type="match status" value="1"/>
</dbReference>
<evidence type="ECO:0000256" key="24">
    <source>
        <dbReference type="RuleBase" id="RU000682"/>
    </source>
</evidence>
<keyword evidence="13" id="KW-0496">Mitochondrion</keyword>
<feature type="region of interest" description="Disordered" evidence="25">
    <location>
        <begin position="926"/>
        <end position="975"/>
    </location>
</feature>
<evidence type="ECO:0000256" key="9">
    <source>
        <dbReference type="ARBA" id="ARBA00022980"/>
    </source>
</evidence>
<keyword evidence="10" id="KW-0805">Transcription regulation</keyword>
<sequence>MAEATHDTLGHPDRNCHVPTPFFRSPFTDLTGSLLNTQHYSKCGPIELKMMECLEAYGIERGKKKCADLVDDYFECFTMRKQQLRTLSYIIRFYKVALASFSNNTMSSVQRVQQWATFARQWHIFDAAWQNPYEAAPLITKYLRGMHKPICHPLNDSGDHVVVINTADIALPGDEWKQRAYFHHTGYPGGASWTLAWELHSKDPTMIIKKAVYRCIGISLQRRHTMQRLHLFKDANVPKEILENVTNQIRQQRPRLTRDNVFSLREKKALNMVMAENSMHHCYNRHEGFIQPTLVENRHHFDFKFDNNIIKTELKKSSCVGCGREIQDQYILRVAPDLEWHAACLKCQECQQFLDENCTCFVRDGKTYCKRDYVRLFGTKCDKCGCSFRKNDFVMRAKTKIYHIKCFRCTACERQLKPGDEFALREGGTLYCKNDHDQIERMKIEEASTHHLIELSTNNRKLSVSPNKQNVCNIKNRGASSDFGSITDSESETDSLTSHHREKSSHTINGKPARVRTVLNEKQLSMLRACYQVNSRPDALVKEQLVEMTGLSPRVVRVWFQNKRCKDKKKSLEMKLQIQQEKEGKISYMNGIPLIASPPVKHESPLNYQGYEVTKYQPPWRTFSEFAIQNESDDCLQTPGFQHLVNQLHGYDLGDETNVSKSNYHEPDWHKNRDSIDSYQESEENHKERNNLRLLLTYKSQVIDKRNPEKKNVNQNLFYMVMAEIQKGGPMAHQLPLHNHRGGLVQPSLVVNHHHIVDTDCNQIGIDIGTTNIKKQRISNCVGCGGQIYDQYILRVAPDLEWHAACLKCQECRQFLDESCTCFVRDGKTYCKRDYVRLFGTKCDKCGCSFSKNDFVMRAKSKIFHLECFRCTACSRHLIPGDEFALRDGNTLFCKMDNDALDKLAQSENETSAIDFREGSTQVVTTTNSANNSSGSNNNSSEFGSMSESESESGSHKNVRVRSGKPPGSNDGKTRVRTVLNEKQLHTLSTFFNANPRPDALMKEQLVEMTGLSPRVIRVWFQNKRCKHNKKTNALKIQMEQEKEMKQIGYGRMHGVPLIATSPVRNDESPINLHGFEVTSFQPPWKMISDLAMHADSKNNQMHQMHSPAYQDIVNQRSPLDASTDSCFHGSFE</sequence>
<dbReference type="SMART" id="SM00132">
    <property type="entry name" value="LIM"/>
    <property type="match status" value="4"/>
</dbReference>
<dbReference type="FunFam" id="2.10.110.10:FF:000056">
    <property type="entry name" value="insulin gene enhancer protein ISL-1"/>
    <property type="match status" value="2"/>
</dbReference>
<keyword evidence="9" id="KW-0689">Ribosomal protein</keyword>
<evidence type="ECO:0000259" key="27">
    <source>
        <dbReference type="PROSITE" id="PS50071"/>
    </source>
</evidence>
<dbReference type="InterPro" id="IPR001356">
    <property type="entry name" value="HD"/>
</dbReference>
<dbReference type="PANTHER" id="PTHR24204:SF8">
    <property type="entry name" value="TAILUP, ISOFORM A"/>
    <property type="match status" value="1"/>
</dbReference>
<dbReference type="InterPro" id="IPR005822">
    <property type="entry name" value="Ribosomal_uL13"/>
</dbReference>
<dbReference type="SUPFAM" id="SSF46689">
    <property type="entry name" value="Homeodomain-like"/>
    <property type="match status" value="2"/>
</dbReference>
<dbReference type="GO" id="GO:1990904">
    <property type="term" value="C:ribonucleoprotein complex"/>
    <property type="evidence" value="ECO:0007669"/>
    <property type="project" value="UniProtKB-KW"/>
</dbReference>
<keyword evidence="16" id="KW-0804">Transcription</keyword>
<dbReference type="GO" id="GO:0007409">
    <property type="term" value="P:axonogenesis"/>
    <property type="evidence" value="ECO:0007669"/>
    <property type="project" value="TreeGrafter"/>
</dbReference>
<dbReference type="AlphaFoldDB" id="A0A1J1IKQ7"/>
<evidence type="ECO:0000256" key="23">
    <source>
        <dbReference type="PROSITE-ProRule" id="PRU00125"/>
    </source>
</evidence>
<evidence type="ECO:0000256" key="19">
    <source>
        <dbReference type="ARBA" id="ARBA00041167"/>
    </source>
</evidence>
<keyword evidence="14 22" id="KW-0371">Homeobox</keyword>
<evidence type="ECO:0000256" key="20">
    <source>
        <dbReference type="ARBA" id="ARBA00068950"/>
    </source>
</evidence>
<evidence type="ECO:0000256" key="18">
    <source>
        <dbReference type="ARBA" id="ARBA00023274"/>
    </source>
</evidence>
<dbReference type="Pfam" id="PF00412">
    <property type="entry name" value="LIM"/>
    <property type="match status" value="4"/>
</dbReference>
<dbReference type="HAMAP" id="MF_01366">
    <property type="entry name" value="Ribosomal_uL13"/>
    <property type="match status" value="1"/>
</dbReference>
<dbReference type="InterPro" id="IPR001781">
    <property type="entry name" value="Znf_LIM"/>
</dbReference>
<dbReference type="CDD" id="cd00086">
    <property type="entry name" value="homeodomain"/>
    <property type="match status" value="2"/>
</dbReference>
<feature type="region of interest" description="Disordered" evidence="25">
    <location>
        <begin position="483"/>
        <end position="510"/>
    </location>
</feature>
<feature type="domain" description="LIM zinc-binding" evidence="26">
    <location>
        <begin position="317"/>
        <end position="379"/>
    </location>
</feature>
<keyword evidence="15" id="KW-0010">Activator</keyword>
<dbReference type="InterPro" id="IPR047244">
    <property type="entry name" value="ISL1/2-like_LIM1"/>
</dbReference>
<evidence type="ECO:0000313" key="29">
    <source>
        <dbReference type="Proteomes" id="UP000183832"/>
    </source>
</evidence>
<dbReference type="FunFam" id="2.10.110.10:FF:000034">
    <property type="entry name" value="Insulin gene enhancer protein ISL"/>
    <property type="match status" value="2"/>
</dbReference>
<dbReference type="GO" id="GO:0005739">
    <property type="term" value="C:mitochondrion"/>
    <property type="evidence" value="ECO:0007669"/>
    <property type="project" value="UniProtKB-SubCell"/>
</dbReference>
<dbReference type="Gene3D" id="3.90.1180.10">
    <property type="entry name" value="Ribosomal protein L13"/>
    <property type="match status" value="1"/>
</dbReference>
<evidence type="ECO:0000256" key="25">
    <source>
        <dbReference type="SAM" id="MobiDB-lite"/>
    </source>
</evidence>
<evidence type="ECO:0000256" key="7">
    <source>
        <dbReference type="ARBA" id="ARBA00022782"/>
    </source>
</evidence>
<feature type="DNA-binding region" description="Homeobox" evidence="22">
    <location>
        <begin position="512"/>
        <end position="571"/>
    </location>
</feature>
<evidence type="ECO:0000256" key="1">
    <source>
        <dbReference type="ARBA" id="ARBA00004123"/>
    </source>
</evidence>
<protein>
    <recommendedName>
        <fullName evidence="19">Insulin gene enhancer protein ISL-1</fullName>
    </recommendedName>
    <alternativeName>
        <fullName evidence="21">39S ribosomal protein L13, mitochondrial</fullName>
    </alternativeName>
    <alternativeName>
        <fullName evidence="20">Large ribosomal subunit protein uL13m</fullName>
    </alternativeName>
</protein>
<keyword evidence="17 22" id="KW-0539">Nucleus</keyword>
<evidence type="ECO:0000256" key="16">
    <source>
        <dbReference type="ARBA" id="ARBA00023163"/>
    </source>
</evidence>
<keyword evidence="18" id="KW-0687">Ribonucleoprotein</keyword>
<dbReference type="FunFam" id="1.10.10.60:FF:000041">
    <property type="entry name" value="insulin gene enhancer protein ISL-1"/>
    <property type="match status" value="2"/>
</dbReference>
<evidence type="ECO:0000256" key="6">
    <source>
        <dbReference type="ARBA" id="ARBA00022737"/>
    </source>
</evidence>
<evidence type="ECO:0000256" key="22">
    <source>
        <dbReference type="PROSITE-ProRule" id="PRU00108"/>
    </source>
</evidence>
<dbReference type="CDD" id="cd09374">
    <property type="entry name" value="LIM2_Isl"/>
    <property type="match status" value="2"/>
</dbReference>
<dbReference type="PROSITE" id="PS00027">
    <property type="entry name" value="HOMEOBOX_1"/>
    <property type="match status" value="2"/>
</dbReference>
<dbReference type="InterPro" id="IPR047169">
    <property type="entry name" value="ISL1/2-like"/>
</dbReference>
<dbReference type="PROSITE" id="PS51808">
    <property type="entry name" value="CHCH"/>
    <property type="match status" value="1"/>
</dbReference>
<dbReference type="CDD" id="cd00392">
    <property type="entry name" value="Ribosomal_L13"/>
    <property type="match status" value="1"/>
</dbReference>
<evidence type="ECO:0000256" key="3">
    <source>
        <dbReference type="ARBA" id="ARBA00006227"/>
    </source>
</evidence>
<dbReference type="STRING" id="568069.A0A1J1IKQ7"/>
<dbReference type="PANTHER" id="PTHR24204">
    <property type="entry name" value="INSULIN GENE ENHANCER PROTEIN"/>
    <property type="match status" value="1"/>
</dbReference>
<dbReference type="Pfam" id="PF00572">
    <property type="entry name" value="Ribosomal_L13"/>
    <property type="match status" value="1"/>
</dbReference>
<dbReference type="PROSITE" id="PS50071">
    <property type="entry name" value="HOMEOBOX_2"/>
    <property type="match status" value="2"/>
</dbReference>
<reference evidence="28 29" key="1">
    <citation type="submission" date="2015-04" db="EMBL/GenBank/DDBJ databases">
        <authorList>
            <person name="Syromyatnikov M.Y."/>
            <person name="Popov V.N."/>
        </authorList>
    </citation>
    <scope>NUCLEOTIDE SEQUENCE [LARGE SCALE GENOMIC DNA]</scope>
</reference>
<gene>
    <name evidence="28" type="ORF">CLUMA_CG014062</name>
</gene>
<feature type="region of interest" description="Disordered" evidence="25">
    <location>
        <begin position="662"/>
        <end position="687"/>
    </location>
</feature>
<dbReference type="GO" id="GO:0003735">
    <property type="term" value="F:structural constituent of ribosome"/>
    <property type="evidence" value="ECO:0007669"/>
    <property type="project" value="InterPro"/>
</dbReference>
<feature type="domain" description="LIM zinc-binding" evidence="26">
    <location>
        <begin position="779"/>
        <end position="841"/>
    </location>
</feature>
<dbReference type="GO" id="GO:0045944">
    <property type="term" value="P:positive regulation of transcription by RNA polymerase II"/>
    <property type="evidence" value="ECO:0007669"/>
    <property type="project" value="InterPro"/>
</dbReference>
<keyword evidence="8 23" id="KW-0862">Zinc</keyword>
<evidence type="ECO:0000256" key="2">
    <source>
        <dbReference type="ARBA" id="ARBA00004173"/>
    </source>
</evidence>
<dbReference type="GO" id="GO:0003677">
    <property type="term" value="F:DNA binding"/>
    <property type="evidence" value="ECO:0007669"/>
    <property type="project" value="UniProtKB-UniRule"/>
</dbReference>
<dbReference type="GO" id="GO:0006412">
    <property type="term" value="P:translation"/>
    <property type="evidence" value="ECO:0007669"/>
    <property type="project" value="InterPro"/>
</dbReference>
<dbReference type="EMBL" id="CVRI01000054">
    <property type="protein sequence ID" value="CRL00811.1"/>
    <property type="molecule type" value="Genomic_DNA"/>
</dbReference>
<evidence type="ECO:0000256" key="17">
    <source>
        <dbReference type="ARBA" id="ARBA00023242"/>
    </source>
</evidence>
<dbReference type="GO" id="GO:0005840">
    <property type="term" value="C:ribosome"/>
    <property type="evidence" value="ECO:0007669"/>
    <property type="project" value="UniProtKB-KW"/>
</dbReference>
<dbReference type="SUPFAM" id="SSF52161">
    <property type="entry name" value="Ribosomal protein L13"/>
    <property type="match status" value="1"/>
</dbReference>
<evidence type="ECO:0000256" key="15">
    <source>
        <dbReference type="ARBA" id="ARBA00023159"/>
    </source>
</evidence>
<keyword evidence="4" id="KW-0217">Developmental protein</keyword>
<dbReference type="OrthoDB" id="125004at2759"/>
<keyword evidence="7" id="KW-0221">Differentiation</keyword>
<evidence type="ECO:0000256" key="11">
    <source>
        <dbReference type="ARBA" id="ARBA00023038"/>
    </source>
</evidence>
<feature type="domain" description="Homeobox" evidence="27">
    <location>
        <begin position="971"/>
        <end position="1031"/>
    </location>
</feature>
<dbReference type="InterPro" id="IPR009057">
    <property type="entry name" value="Homeodomain-like_sf"/>
</dbReference>
<dbReference type="PROSITE" id="PS00478">
    <property type="entry name" value="LIM_DOMAIN_1"/>
    <property type="match status" value="2"/>
</dbReference>
<proteinExistence type="inferred from homology"/>
<evidence type="ECO:0000256" key="12">
    <source>
        <dbReference type="ARBA" id="ARBA00023125"/>
    </source>
</evidence>
<feature type="compositionally biased region" description="Low complexity" evidence="25">
    <location>
        <begin position="928"/>
        <end position="948"/>
    </location>
</feature>
<dbReference type="SMART" id="SM00389">
    <property type="entry name" value="HOX"/>
    <property type="match status" value="2"/>
</dbReference>
<feature type="domain" description="LIM zinc-binding" evidence="26">
    <location>
        <begin position="842"/>
        <end position="904"/>
    </location>
</feature>
<feature type="domain" description="LIM zinc-binding" evidence="26">
    <location>
        <begin position="380"/>
        <end position="442"/>
    </location>
</feature>
<name>A0A1J1IKQ7_9DIPT</name>
<evidence type="ECO:0000256" key="8">
    <source>
        <dbReference type="ARBA" id="ARBA00022833"/>
    </source>
</evidence>
<dbReference type="Gene3D" id="2.10.110.10">
    <property type="entry name" value="Cysteine Rich Protein"/>
    <property type="match status" value="4"/>
</dbReference>
<evidence type="ECO:0000256" key="13">
    <source>
        <dbReference type="ARBA" id="ARBA00023128"/>
    </source>
</evidence>
<keyword evidence="29" id="KW-1185">Reference proteome</keyword>
<dbReference type="CDD" id="cd09366">
    <property type="entry name" value="LIM1_Isl"/>
    <property type="match status" value="2"/>
</dbReference>
<keyword evidence="12 22" id="KW-0238">DNA-binding</keyword>
<dbReference type="Pfam" id="PF00046">
    <property type="entry name" value="Homeodomain"/>
    <property type="match status" value="2"/>
</dbReference>
<evidence type="ECO:0000256" key="14">
    <source>
        <dbReference type="ARBA" id="ARBA00023155"/>
    </source>
</evidence>
<dbReference type="Gene3D" id="1.10.10.60">
    <property type="entry name" value="Homeodomain-like"/>
    <property type="match status" value="2"/>
</dbReference>
<accession>A0A1J1IKQ7</accession>
<evidence type="ECO:0000256" key="5">
    <source>
        <dbReference type="ARBA" id="ARBA00022723"/>
    </source>
</evidence>
<dbReference type="GO" id="GO:0048665">
    <property type="term" value="P:neuron fate specification"/>
    <property type="evidence" value="ECO:0007669"/>
    <property type="project" value="InterPro"/>
</dbReference>
<comment type="subcellular location">
    <subcellularLocation>
        <location evidence="2">Mitochondrion</location>
    </subcellularLocation>
    <subcellularLocation>
        <location evidence="1 22 24">Nucleus</location>
    </subcellularLocation>
</comment>